<organism evidence="6 7">
    <name type="scientific">Stappia indica</name>
    <dbReference type="NCBI Taxonomy" id="538381"/>
    <lineage>
        <taxon>Bacteria</taxon>
        <taxon>Pseudomonadati</taxon>
        <taxon>Pseudomonadota</taxon>
        <taxon>Alphaproteobacteria</taxon>
        <taxon>Hyphomicrobiales</taxon>
        <taxon>Stappiaceae</taxon>
        <taxon>Stappia</taxon>
    </lineage>
</organism>
<accession>A0A285SFI8</accession>
<dbReference type="InterPro" id="IPR042281">
    <property type="entry name" value="GpdQ_beta-strand"/>
</dbReference>
<evidence type="ECO:0000256" key="4">
    <source>
        <dbReference type="ARBA" id="ARBA00025742"/>
    </source>
</evidence>
<dbReference type="InterPro" id="IPR029052">
    <property type="entry name" value="Metallo-depent_PP-like"/>
</dbReference>
<keyword evidence="3" id="KW-0408">Iron</keyword>
<dbReference type="SUPFAM" id="SSF56300">
    <property type="entry name" value="Metallo-dependent phosphatases"/>
    <property type="match status" value="1"/>
</dbReference>
<dbReference type="Pfam" id="PF00149">
    <property type="entry name" value="Metallophos"/>
    <property type="match status" value="1"/>
</dbReference>
<dbReference type="Gene3D" id="3.30.750.180">
    <property type="entry name" value="GpdQ, beta-strand dimerisation domain"/>
    <property type="match status" value="1"/>
</dbReference>
<evidence type="ECO:0000256" key="1">
    <source>
        <dbReference type="ARBA" id="ARBA00022723"/>
    </source>
</evidence>
<dbReference type="PANTHER" id="PTHR42988">
    <property type="entry name" value="PHOSPHOHYDROLASE"/>
    <property type="match status" value="1"/>
</dbReference>
<dbReference type="RefSeq" id="WP_097174834.1">
    <property type="nucleotide sequence ID" value="NZ_OBML01000005.1"/>
</dbReference>
<evidence type="ECO:0000313" key="7">
    <source>
        <dbReference type="Proteomes" id="UP000219331"/>
    </source>
</evidence>
<dbReference type="InterPro" id="IPR050884">
    <property type="entry name" value="CNP_phosphodiesterase-III"/>
</dbReference>
<proteinExistence type="inferred from homology"/>
<dbReference type="AlphaFoldDB" id="A0A285SFI8"/>
<evidence type="ECO:0000256" key="3">
    <source>
        <dbReference type="ARBA" id="ARBA00023004"/>
    </source>
</evidence>
<name>A0A285SFI8_9HYPH</name>
<dbReference type="CDD" id="cd07402">
    <property type="entry name" value="MPP_GpdQ"/>
    <property type="match status" value="1"/>
</dbReference>
<keyword evidence="2" id="KW-0378">Hydrolase</keyword>
<sequence length="269" mass="28883">MTKIIQISDIHIVPEGQLAYEKVDTAAALAETVATINRWLPAIGPVAMVIVTGDVTEHGTDEEYRRFQEIMAPLQLPWRAVPGNHDAREPMRASLAASGWMPESGPIDWVAEFDDLAVICLDTLVEGRPHGELAPASLETLSARLAVFGDKPVLLGLHHPPITSGIAAMDANNLHNAGALRDVIAGYKGEVRIVCGHLHRSIAGLLDGRICQVCPGTSHAVTLDQRANAGNSLTVEPGAMMLHELRDGVLLSHWIPVGRFDGPHPFLGV</sequence>
<evidence type="ECO:0000313" key="6">
    <source>
        <dbReference type="EMBL" id="SOC06636.1"/>
    </source>
</evidence>
<dbReference type="GO" id="GO:0004112">
    <property type="term" value="F:cyclic-nucleotide phosphodiesterase activity"/>
    <property type="evidence" value="ECO:0007669"/>
    <property type="project" value="InterPro"/>
</dbReference>
<reference evidence="6 7" key="1">
    <citation type="submission" date="2017-08" db="EMBL/GenBank/DDBJ databases">
        <authorList>
            <person name="de Groot N.N."/>
        </authorList>
    </citation>
    <scope>NUCLEOTIDE SEQUENCE [LARGE SCALE GENOMIC DNA]</scope>
    <source>
        <strain evidence="6 7">USBA 352</strain>
    </source>
</reference>
<dbReference type="STRING" id="538381.GCA_001696535_02143"/>
<evidence type="ECO:0000256" key="2">
    <source>
        <dbReference type="ARBA" id="ARBA00022801"/>
    </source>
</evidence>
<dbReference type="OrthoDB" id="651281at2"/>
<feature type="domain" description="Calcineurin-like phosphoesterase" evidence="5">
    <location>
        <begin position="3"/>
        <end position="200"/>
    </location>
</feature>
<dbReference type="EMBL" id="OBML01000005">
    <property type="protein sequence ID" value="SOC06636.1"/>
    <property type="molecule type" value="Genomic_DNA"/>
</dbReference>
<gene>
    <name evidence="6" type="ORF">SAMN05421512_105147</name>
</gene>
<dbReference type="Gene3D" id="3.60.21.40">
    <property type="entry name" value="GpdQ, catalytic alpha/beta sandwich domain"/>
    <property type="match status" value="1"/>
</dbReference>
<comment type="similarity">
    <text evidence="4">Belongs to the cyclic nucleotide phosphodiesterase class-III family.</text>
</comment>
<dbReference type="InterPro" id="IPR004843">
    <property type="entry name" value="Calcineurin-like_PHP"/>
</dbReference>
<keyword evidence="1" id="KW-0479">Metal-binding</keyword>
<dbReference type="Proteomes" id="UP000219331">
    <property type="component" value="Unassembled WGS sequence"/>
</dbReference>
<dbReference type="InterPro" id="IPR042283">
    <property type="entry name" value="GpdQ_catalytic"/>
</dbReference>
<evidence type="ECO:0000259" key="5">
    <source>
        <dbReference type="Pfam" id="PF00149"/>
    </source>
</evidence>
<protein>
    <submittedName>
        <fullName evidence="6">3',5'-cyclic AMP phosphodiesterase CpdA</fullName>
    </submittedName>
</protein>
<dbReference type="InterPro" id="IPR026575">
    <property type="entry name" value="GpdQ/CpdA-like"/>
</dbReference>
<keyword evidence="7" id="KW-1185">Reference proteome</keyword>
<dbReference type="GO" id="GO:0046872">
    <property type="term" value="F:metal ion binding"/>
    <property type="evidence" value="ECO:0007669"/>
    <property type="project" value="UniProtKB-KW"/>
</dbReference>
<dbReference type="PANTHER" id="PTHR42988:SF2">
    <property type="entry name" value="CYCLIC NUCLEOTIDE PHOSPHODIESTERASE CBUA0032-RELATED"/>
    <property type="match status" value="1"/>
</dbReference>